<feature type="compositionally biased region" description="Basic and acidic residues" evidence="6">
    <location>
        <begin position="169"/>
        <end position="183"/>
    </location>
</feature>
<dbReference type="OrthoDB" id="5583at2759"/>
<evidence type="ECO:0008006" key="9">
    <source>
        <dbReference type="Google" id="ProtNLM"/>
    </source>
</evidence>
<sequence>MGSKKTHKERKRSKRDRRSRSRSSTASSRSESEIYERRRKRPHREETDEPGPLPASAFVHVRTLGLCYGLRISGKLELPHDGFGNDRHLVDGLIVEDGRSREESRKESGKDRHEKRRGSPSEEHLRLLPDNSRYASYRDDKAEQRKRDEEAERRVAKERTRSATPEGPSQERELTPEIDDGREKLSMSIEETNRLRAKLGLKPLQVENDGEKKSEENKEVFVKTENISEKKEAEAFRDKVRTMREKQQFKQKYEKVRTLAESDEDDDASKWIAKSRALAEEKARAAKREKMLQEMENELGIEEFVKKELKLPRKEYSTKDLKGIEIAHKQDRIKEGQTVVLTLKDQGVLDGGDDVLENVNLVDDERVEKSNFNKKRGVNTYDPYEDAEVDEFGIVHRKNVLSKYDEEIAGPKKESFRVGVNKEERRQQELEAIRNKLQQKQKESLVLPLPELARDYMTADEMASFKKPKKKVRKIRKREMLKADDLLPLDDEPAGGSGDHGSRRQRGARSNGAADDDDAVVGPDVDLSYVKVEDDFSEQRYREKLSKTKNVIRPEEAIQQVVSQIAAIKEEPDEQLESGVAFSSSMVLNATAEFCRTLGTTSLYVSKDDRLDRKPKEEDEIDVEDADAGGVPMDEEAEEEERNRWAEVDPSVQRQRTLTARTEEKVSPKEALPILEEEPNVSQGVAGALELARKKGYIEDESKNKPAAVKKLQDLQAKNYTIEEKYYDEEGRGRRGGAAGHYHGPVSDFKDKAFYKPDVKLDYIDDSGRILSQKEAFRYLSHKFHGKGSGKNKIDKRQKKIEQLNKLEQMSSVDTPLKTLKLLQEKQKQLQTPYIMLSGGAANALTGPSGLSKK</sequence>
<feature type="compositionally biased region" description="Acidic residues" evidence="6">
    <location>
        <begin position="618"/>
        <end position="640"/>
    </location>
</feature>
<evidence type="ECO:0000256" key="4">
    <source>
        <dbReference type="ARBA" id="ARBA00023187"/>
    </source>
</evidence>
<feature type="compositionally biased region" description="Basic and acidic residues" evidence="6">
    <location>
        <begin position="136"/>
        <end position="161"/>
    </location>
</feature>
<dbReference type="PANTHER" id="PTHR14152:SF5">
    <property type="entry name" value="U4_U6.U5 TRI-SNRNP-ASSOCIATED PROTEIN 1"/>
    <property type="match status" value="1"/>
</dbReference>
<dbReference type="Proteomes" id="UP000192247">
    <property type="component" value="Unassembled WGS sequence"/>
</dbReference>
<keyword evidence="3" id="KW-0507">mRNA processing</keyword>
<dbReference type="FunCoup" id="A0A1V9X1T3">
    <property type="interactions" value="1629"/>
</dbReference>
<organism evidence="7 8">
    <name type="scientific">Tropilaelaps mercedesae</name>
    <dbReference type="NCBI Taxonomy" id="418985"/>
    <lineage>
        <taxon>Eukaryota</taxon>
        <taxon>Metazoa</taxon>
        <taxon>Ecdysozoa</taxon>
        <taxon>Arthropoda</taxon>
        <taxon>Chelicerata</taxon>
        <taxon>Arachnida</taxon>
        <taxon>Acari</taxon>
        <taxon>Parasitiformes</taxon>
        <taxon>Mesostigmata</taxon>
        <taxon>Gamasina</taxon>
        <taxon>Dermanyssoidea</taxon>
        <taxon>Laelapidae</taxon>
        <taxon>Tropilaelaps</taxon>
    </lineage>
</organism>
<keyword evidence="8" id="KW-1185">Reference proteome</keyword>
<feature type="compositionally biased region" description="Basic residues" evidence="6">
    <location>
        <begin position="1"/>
        <end position="21"/>
    </location>
</feature>
<evidence type="ECO:0000256" key="2">
    <source>
        <dbReference type="ARBA" id="ARBA00006076"/>
    </source>
</evidence>
<dbReference type="InterPro" id="IPR005011">
    <property type="entry name" value="SNU66/SART1"/>
</dbReference>
<accession>A0A1V9X1T3</accession>
<dbReference type="GO" id="GO:0045292">
    <property type="term" value="P:mRNA cis splicing, via spliceosome"/>
    <property type="evidence" value="ECO:0007669"/>
    <property type="project" value="TreeGrafter"/>
</dbReference>
<protein>
    <recommendedName>
        <fullName evidence="9">U4/U6.U5 tri-snRNP-associated protein 1-like</fullName>
    </recommendedName>
</protein>
<evidence type="ECO:0000313" key="8">
    <source>
        <dbReference type="Proteomes" id="UP000192247"/>
    </source>
</evidence>
<dbReference type="AlphaFoldDB" id="A0A1V9X1T3"/>
<reference evidence="7 8" key="1">
    <citation type="journal article" date="2017" name="Gigascience">
        <title>Draft genome of the honey bee ectoparasitic mite, Tropilaelaps mercedesae, is shaped by the parasitic life history.</title>
        <authorList>
            <person name="Dong X."/>
            <person name="Armstrong S.D."/>
            <person name="Xia D."/>
            <person name="Makepeace B.L."/>
            <person name="Darby A.C."/>
            <person name="Kadowaki T."/>
        </authorList>
    </citation>
    <scope>NUCLEOTIDE SEQUENCE [LARGE SCALE GENOMIC DNA]</scope>
    <source>
        <strain evidence="7">Wuxi-XJTLU</strain>
    </source>
</reference>
<dbReference type="Pfam" id="PF03343">
    <property type="entry name" value="SART-1"/>
    <property type="match status" value="1"/>
</dbReference>
<name>A0A1V9X1T3_9ACAR</name>
<feature type="region of interest" description="Disordered" evidence="6">
    <location>
        <begin position="1"/>
        <end position="56"/>
    </location>
</feature>
<evidence type="ECO:0000313" key="7">
    <source>
        <dbReference type="EMBL" id="OQR67454.1"/>
    </source>
</evidence>
<dbReference type="GO" id="GO:0046540">
    <property type="term" value="C:U4/U6 x U5 tri-snRNP complex"/>
    <property type="evidence" value="ECO:0007669"/>
    <property type="project" value="InterPro"/>
</dbReference>
<dbReference type="GO" id="GO:0000481">
    <property type="term" value="P:maturation of 5S rRNA"/>
    <property type="evidence" value="ECO:0007669"/>
    <property type="project" value="TreeGrafter"/>
</dbReference>
<dbReference type="Pfam" id="PF19252">
    <property type="entry name" value="HIND"/>
    <property type="match status" value="1"/>
</dbReference>
<comment type="similarity">
    <text evidence="2">Belongs to the SNU66/SART1 family.</text>
</comment>
<evidence type="ECO:0000256" key="5">
    <source>
        <dbReference type="ARBA" id="ARBA00023242"/>
    </source>
</evidence>
<keyword evidence="4" id="KW-0508">mRNA splicing</keyword>
<gene>
    <name evidence="7" type="ORF">BIW11_13517</name>
</gene>
<comment type="subcellular location">
    <subcellularLocation>
        <location evidence="1">Nucleus</location>
    </subcellularLocation>
</comment>
<dbReference type="InParanoid" id="A0A1V9X1T3"/>
<feature type="region of interest" description="Disordered" evidence="6">
    <location>
        <begin position="483"/>
        <end position="521"/>
    </location>
</feature>
<proteinExistence type="inferred from homology"/>
<feature type="compositionally biased region" description="Basic and acidic residues" evidence="6">
    <location>
        <begin position="98"/>
        <end position="127"/>
    </location>
</feature>
<evidence type="ECO:0000256" key="6">
    <source>
        <dbReference type="SAM" id="MobiDB-lite"/>
    </source>
</evidence>
<keyword evidence="5" id="KW-0539">Nucleus</keyword>
<feature type="region of interest" description="Disordered" evidence="6">
    <location>
        <begin position="607"/>
        <end position="680"/>
    </location>
</feature>
<feature type="compositionally biased region" description="Basic and acidic residues" evidence="6">
    <location>
        <begin position="607"/>
        <end position="617"/>
    </location>
</feature>
<comment type="caution">
    <text evidence="7">The sequence shown here is derived from an EMBL/GenBank/DDBJ whole genome shotgun (WGS) entry which is preliminary data.</text>
</comment>
<dbReference type="PANTHER" id="PTHR14152">
    <property type="entry name" value="SQUAMOUS CELL CARCINOMA ANTIGEN RECOGNISED BY CYTOTOXIC T LYMPHOCYTES"/>
    <property type="match status" value="1"/>
</dbReference>
<evidence type="ECO:0000256" key="1">
    <source>
        <dbReference type="ARBA" id="ARBA00004123"/>
    </source>
</evidence>
<feature type="region of interest" description="Disordered" evidence="6">
    <location>
        <begin position="98"/>
        <end position="183"/>
    </location>
</feature>
<dbReference type="EMBL" id="MNPL01028805">
    <property type="protein sequence ID" value="OQR67454.1"/>
    <property type="molecule type" value="Genomic_DNA"/>
</dbReference>
<evidence type="ECO:0000256" key="3">
    <source>
        <dbReference type="ARBA" id="ARBA00022664"/>
    </source>
</evidence>
<dbReference type="STRING" id="418985.A0A1V9X1T3"/>
<dbReference type="InterPro" id="IPR045347">
    <property type="entry name" value="HIND"/>
</dbReference>